<keyword evidence="1" id="KW-0812">Transmembrane</keyword>
<dbReference type="AlphaFoldDB" id="A0A1G7T306"/>
<evidence type="ECO:0000256" key="1">
    <source>
        <dbReference type="SAM" id="Phobius"/>
    </source>
</evidence>
<accession>A0A1G7T306</accession>
<sequence length="61" mass="6445">MIAGHCERGFNGVGLAGGSRVVQAENTLGNCPTSGDWALFETVVISPFLASLFANSLNYRQ</sequence>
<name>A0A1G7T306_9PSED</name>
<keyword evidence="1" id="KW-1133">Transmembrane helix</keyword>
<keyword evidence="1" id="KW-0472">Membrane</keyword>
<organism evidence="2 3">
    <name type="scientific">Pseudomonas abietaniphila</name>
    <dbReference type="NCBI Taxonomy" id="89065"/>
    <lineage>
        <taxon>Bacteria</taxon>
        <taxon>Pseudomonadati</taxon>
        <taxon>Pseudomonadota</taxon>
        <taxon>Gammaproteobacteria</taxon>
        <taxon>Pseudomonadales</taxon>
        <taxon>Pseudomonadaceae</taxon>
        <taxon>Pseudomonas</taxon>
    </lineage>
</organism>
<reference evidence="3" key="1">
    <citation type="submission" date="2016-10" db="EMBL/GenBank/DDBJ databases">
        <authorList>
            <person name="Varghese N."/>
            <person name="Submissions S."/>
        </authorList>
    </citation>
    <scope>NUCLEOTIDE SEQUENCE [LARGE SCALE GENOMIC DNA]</scope>
    <source>
        <strain evidence="3">ATCC 700689</strain>
    </source>
</reference>
<evidence type="ECO:0000313" key="2">
    <source>
        <dbReference type="EMBL" id="SDG29482.1"/>
    </source>
</evidence>
<dbReference type="STRING" id="89065.SAMN05216605_101644"/>
<feature type="transmembrane region" description="Helical" evidence="1">
    <location>
        <begin position="37"/>
        <end position="57"/>
    </location>
</feature>
<keyword evidence="3" id="KW-1185">Reference proteome</keyword>
<dbReference type="EMBL" id="FNCO01000001">
    <property type="protein sequence ID" value="SDG29482.1"/>
    <property type="molecule type" value="Genomic_DNA"/>
</dbReference>
<gene>
    <name evidence="2" type="ORF">SAMN05216605_101644</name>
</gene>
<proteinExistence type="predicted"/>
<dbReference type="Proteomes" id="UP000182894">
    <property type="component" value="Unassembled WGS sequence"/>
</dbReference>
<evidence type="ECO:0000313" key="3">
    <source>
        <dbReference type="Proteomes" id="UP000182894"/>
    </source>
</evidence>
<protein>
    <submittedName>
        <fullName evidence="2">Uncharacterized protein</fullName>
    </submittedName>
</protein>